<dbReference type="Gene3D" id="3.50.50.60">
    <property type="entry name" value="FAD/NAD(P)-binding domain"/>
    <property type="match status" value="1"/>
</dbReference>
<evidence type="ECO:0000256" key="1">
    <source>
        <dbReference type="ARBA" id="ARBA00022630"/>
    </source>
</evidence>
<evidence type="ECO:0008006" key="6">
    <source>
        <dbReference type="Google" id="ProtNLM"/>
    </source>
</evidence>
<dbReference type="AlphaFoldDB" id="A0A6A5WEZ9"/>
<proteinExistence type="predicted"/>
<organism evidence="4 5">
    <name type="scientific">Amniculicola lignicola CBS 123094</name>
    <dbReference type="NCBI Taxonomy" id="1392246"/>
    <lineage>
        <taxon>Eukaryota</taxon>
        <taxon>Fungi</taxon>
        <taxon>Dikarya</taxon>
        <taxon>Ascomycota</taxon>
        <taxon>Pezizomycotina</taxon>
        <taxon>Dothideomycetes</taxon>
        <taxon>Pleosporomycetidae</taxon>
        <taxon>Pleosporales</taxon>
        <taxon>Amniculicolaceae</taxon>
        <taxon>Amniculicola</taxon>
    </lineage>
</organism>
<accession>A0A6A5WEZ9</accession>
<dbReference type="EMBL" id="ML977594">
    <property type="protein sequence ID" value="KAF1999658.1"/>
    <property type="molecule type" value="Genomic_DNA"/>
</dbReference>
<evidence type="ECO:0000313" key="4">
    <source>
        <dbReference type="EMBL" id="KAF1999658.1"/>
    </source>
</evidence>
<reference evidence="4" key="1">
    <citation type="journal article" date="2020" name="Stud. Mycol.">
        <title>101 Dothideomycetes genomes: a test case for predicting lifestyles and emergence of pathogens.</title>
        <authorList>
            <person name="Haridas S."/>
            <person name="Albert R."/>
            <person name="Binder M."/>
            <person name="Bloem J."/>
            <person name="Labutti K."/>
            <person name="Salamov A."/>
            <person name="Andreopoulos B."/>
            <person name="Baker S."/>
            <person name="Barry K."/>
            <person name="Bills G."/>
            <person name="Bluhm B."/>
            <person name="Cannon C."/>
            <person name="Castanera R."/>
            <person name="Culley D."/>
            <person name="Daum C."/>
            <person name="Ezra D."/>
            <person name="Gonzalez J."/>
            <person name="Henrissat B."/>
            <person name="Kuo A."/>
            <person name="Liang C."/>
            <person name="Lipzen A."/>
            <person name="Lutzoni F."/>
            <person name="Magnuson J."/>
            <person name="Mondo S."/>
            <person name="Nolan M."/>
            <person name="Ohm R."/>
            <person name="Pangilinan J."/>
            <person name="Park H.-J."/>
            <person name="Ramirez L."/>
            <person name="Alfaro M."/>
            <person name="Sun H."/>
            <person name="Tritt A."/>
            <person name="Yoshinaga Y."/>
            <person name="Zwiers L.-H."/>
            <person name="Turgeon B."/>
            <person name="Goodwin S."/>
            <person name="Spatafora J."/>
            <person name="Crous P."/>
            <person name="Grigoriev I."/>
        </authorList>
    </citation>
    <scope>NUCLEOTIDE SEQUENCE</scope>
    <source>
        <strain evidence="4">CBS 123094</strain>
    </source>
</reference>
<keyword evidence="2" id="KW-0274">FAD</keyword>
<evidence type="ECO:0000256" key="2">
    <source>
        <dbReference type="ARBA" id="ARBA00022827"/>
    </source>
</evidence>
<dbReference type="OrthoDB" id="417877at2759"/>
<dbReference type="InterPro" id="IPR051104">
    <property type="entry name" value="FAD_monoxygenase"/>
</dbReference>
<dbReference type="InterPro" id="IPR036188">
    <property type="entry name" value="FAD/NAD-bd_sf"/>
</dbReference>
<evidence type="ECO:0000256" key="3">
    <source>
        <dbReference type="ARBA" id="ARBA00023002"/>
    </source>
</evidence>
<dbReference type="GO" id="GO:0016491">
    <property type="term" value="F:oxidoreductase activity"/>
    <property type="evidence" value="ECO:0007669"/>
    <property type="project" value="UniProtKB-KW"/>
</dbReference>
<protein>
    <recommendedName>
        <fullName evidence="6">FAD-binding domain-containing protein</fullName>
    </recommendedName>
</protein>
<name>A0A6A5WEZ9_9PLEO</name>
<sequence length="163" mass="17933">MPSPLVCVKRTTWEADLDHRNFSRDGILQQHRQNSHNPSSHFQPHFNTKNSLSYHQDVPVSDNATLNITWSESPSTPPSIAIIGGGLGGLALVIGLIKQGIKVHIYEAAKVFSTIGAGITFRPSATRALKLVDPALLEGYKKHATFNHDPERSNTMFVGMMFS</sequence>
<evidence type="ECO:0000313" key="5">
    <source>
        <dbReference type="Proteomes" id="UP000799779"/>
    </source>
</evidence>
<dbReference type="GO" id="GO:0044550">
    <property type="term" value="P:secondary metabolite biosynthetic process"/>
    <property type="evidence" value="ECO:0007669"/>
    <property type="project" value="TreeGrafter"/>
</dbReference>
<keyword evidence="5" id="KW-1185">Reference proteome</keyword>
<keyword evidence="1" id="KW-0285">Flavoprotein</keyword>
<gene>
    <name evidence="4" type="ORF">P154DRAFT_576836</name>
</gene>
<keyword evidence="3" id="KW-0560">Oxidoreductase</keyword>
<dbReference type="PANTHER" id="PTHR46720:SF3">
    <property type="entry name" value="FAD-BINDING DOMAIN-CONTAINING PROTEIN-RELATED"/>
    <property type="match status" value="1"/>
</dbReference>
<dbReference type="SUPFAM" id="SSF51905">
    <property type="entry name" value="FAD/NAD(P)-binding domain"/>
    <property type="match status" value="1"/>
</dbReference>
<dbReference type="Proteomes" id="UP000799779">
    <property type="component" value="Unassembled WGS sequence"/>
</dbReference>
<dbReference type="PANTHER" id="PTHR46720">
    <property type="entry name" value="HYDROXYLASE, PUTATIVE (AFU_ORTHOLOGUE AFUA_3G01460)-RELATED"/>
    <property type="match status" value="1"/>
</dbReference>